<dbReference type="EMBL" id="MU004312">
    <property type="protein sequence ID" value="KAF2658817.1"/>
    <property type="molecule type" value="Genomic_DNA"/>
</dbReference>
<accession>A0A6A6THZ4</accession>
<feature type="transmembrane region" description="Helical" evidence="1">
    <location>
        <begin position="141"/>
        <end position="166"/>
    </location>
</feature>
<keyword evidence="1" id="KW-1133">Transmembrane helix</keyword>
<dbReference type="Proteomes" id="UP000799324">
    <property type="component" value="Unassembled WGS sequence"/>
</dbReference>
<keyword evidence="1" id="KW-0812">Transmembrane</keyword>
<sequence>MVAHKETSQPHPVSTNHGTENAALVIATVAPPRVTTTIDKGTLVIIDAPPTLISSGEQDAESRLISTTLEHLPTRSLSLSTHPHATSVSNPDSGGGKAVASEIVISGSQDWLPITAKDESMIPARWKYEPYAQEAGKHMAALVLMGCVIGGGILVVWGCGLVRSWWNNGCCYSKYRMKKRRRRRLRLLDERVDKNEMIQRIIEAEDEC</sequence>
<name>A0A6A6THZ4_9PLEO</name>
<dbReference type="AlphaFoldDB" id="A0A6A6THZ4"/>
<evidence type="ECO:0000256" key="1">
    <source>
        <dbReference type="SAM" id="Phobius"/>
    </source>
</evidence>
<evidence type="ECO:0000313" key="2">
    <source>
        <dbReference type="EMBL" id="KAF2658817.1"/>
    </source>
</evidence>
<reference evidence="2" key="1">
    <citation type="journal article" date="2020" name="Stud. Mycol.">
        <title>101 Dothideomycetes genomes: a test case for predicting lifestyles and emergence of pathogens.</title>
        <authorList>
            <person name="Haridas S."/>
            <person name="Albert R."/>
            <person name="Binder M."/>
            <person name="Bloem J."/>
            <person name="Labutti K."/>
            <person name="Salamov A."/>
            <person name="Andreopoulos B."/>
            <person name="Baker S."/>
            <person name="Barry K."/>
            <person name="Bills G."/>
            <person name="Bluhm B."/>
            <person name="Cannon C."/>
            <person name="Castanera R."/>
            <person name="Culley D."/>
            <person name="Daum C."/>
            <person name="Ezra D."/>
            <person name="Gonzalez J."/>
            <person name="Henrissat B."/>
            <person name="Kuo A."/>
            <person name="Liang C."/>
            <person name="Lipzen A."/>
            <person name="Lutzoni F."/>
            <person name="Magnuson J."/>
            <person name="Mondo S."/>
            <person name="Nolan M."/>
            <person name="Ohm R."/>
            <person name="Pangilinan J."/>
            <person name="Park H.-J."/>
            <person name="Ramirez L."/>
            <person name="Alfaro M."/>
            <person name="Sun H."/>
            <person name="Tritt A."/>
            <person name="Yoshinaga Y."/>
            <person name="Zwiers L.-H."/>
            <person name="Turgeon B."/>
            <person name="Goodwin S."/>
            <person name="Spatafora J."/>
            <person name="Crous P."/>
            <person name="Grigoriev I."/>
        </authorList>
    </citation>
    <scope>NUCLEOTIDE SEQUENCE</scope>
    <source>
        <strain evidence="2">CBS 122681</strain>
    </source>
</reference>
<proteinExistence type="predicted"/>
<evidence type="ECO:0000313" key="3">
    <source>
        <dbReference type="Proteomes" id="UP000799324"/>
    </source>
</evidence>
<organism evidence="2 3">
    <name type="scientific">Lophiostoma macrostomum CBS 122681</name>
    <dbReference type="NCBI Taxonomy" id="1314788"/>
    <lineage>
        <taxon>Eukaryota</taxon>
        <taxon>Fungi</taxon>
        <taxon>Dikarya</taxon>
        <taxon>Ascomycota</taxon>
        <taxon>Pezizomycotina</taxon>
        <taxon>Dothideomycetes</taxon>
        <taxon>Pleosporomycetidae</taxon>
        <taxon>Pleosporales</taxon>
        <taxon>Lophiostomataceae</taxon>
        <taxon>Lophiostoma</taxon>
    </lineage>
</organism>
<keyword evidence="1" id="KW-0472">Membrane</keyword>
<keyword evidence="3" id="KW-1185">Reference proteome</keyword>
<gene>
    <name evidence="2" type="ORF">K491DRAFT_247840</name>
</gene>
<protein>
    <submittedName>
        <fullName evidence="2">Uncharacterized protein</fullName>
    </submittedName>
</protein>